<name>A0AAN5D5I5_9BILA</name>
<feature type="transmembrane region" description="Helical" evidence="1">
    <location>
        <begin position="89"/>
        <end position="115"/>
    </location>
</feature>
<protein>
    <recommendedName>
        <fullName evidence="4">G protein-coupled receptor</fullName>
    </recommendedName>
</protein>
<sequence length="187" mass="20862">PAFGACFLERHQASQVPGSRWHFRPIIRDFGILCVAMSSMTTPVMLKLCEMSKKKDQEECALIQNLLPNWPTISLTEARCYDYVKFIEFVSFSVASLLLCVLATAIISSHTLLTLRAASNMSSKLRNYNSSMTRVLIIQAIIPLVLVVFPLIGMLVAVILHFGGPLPYSIFFFLGTMHSPTHSILLL</sequence>
<accession>A0AAN5D5I5</accession>
<reference evidence="3" key="1">
    <citation type="submission" date="2022-10" db="EMBL/GenBank/DDBJ databases">
        <title>Genome assembly of Pristionchus species.</title>
        <authorList>
            <person name="Yoshida K."/>
            <person name="Sommer R.J."/>
        </authorList>
    </citation>
    <scope>NUCLEOTIDE SEQUENCE [LARGE SCALE GENOMIC DNA]</scope>
    <source>
        <strain evidence="3">RS5460</strain>
    </source>
</reference>
<keyword evidence="1" id="KW-0472">Membrane</keyword>
<keyword evidence="3" id="KW-1185">Reference proteome</keyword>
<gene>
    <name evidence="2" type="ORF">PMAYCL1PPCAC_26275</name>
</gene>
<feature type="transmembrane region" description="Helical" evidence="1">
    <location>
        <begin position="136"/>
        <end position="160"/>
    </location>
</feature>
<dbReference type="InterPro" id="IPR019429">
    <property type="entry name" value="7TM_GPCR_serpentine_rcpt_Sri"/>
</dbReference>
<feature type="non-terminal residue" evidence="2">
    <location>
        <position position="1"/>
    </location>
</feature>
<evidence type="ECO:0000256" key="1">
    <source>
        <dbReference type="SAM" id="Phobius"/>
    </source>
</evidence>
<keyword evidence="1" id="KW-0812">Transmembrane</keyword>
<comment type="caution">
    <text evidence="2">The sequence shown here is derived from an EMBL/GenBank/DDBJ whole genome shotgun (WGS) entry which is preliminary data.</text>
</comment>
<feature type="non-terminal residue" evidence="2">
    <location>
        <position position="187"/>
    </location>
</feature>
<dbReference type="EMBL" id="BTRK01000005">
    <property type="protein sequence ID" value="GMR56080.1"/>
    <property type="molecule type" value="Genomic_DNA"/>
</dbReference>
<dbReference type="Pfam" id="PF10327">
    <property type="entry name" value="7TM_GPCR_Sri"/>
    <property type="match status" value="1"/>
</dbReference>
<evidence type="ECO:0000313" key="3">
    <source>
        <dbReference type="Proteomes" id="UP001328107"/>
    </source>
</evidence>
<dbReference type="PANTHER" id="PTHR45830">
    <property type="entry name" value="SERPENTINE RECEPTOR, CLASS I"/>
    <property type="match status" value="1"/>
</dbReference>
<evidence type="ECO:0008006" key="4">
    <source>
        <dbReference type="Google" id="ProtNLM"/>
    </source>
</evidence>
<proteinExistence type="predicted"/>
<evidence type="ECO:0000313" key="2">
    <source>
        <dbReference type="EMBL" id="GMR56080.1"/>
    </source>
</evidence>
<dbReference type="Proteomes" id="UP001328107">
    <property type="component" value="Unassembled WGS sequence"/>
</dbReference>
<dbReference type="PANTHER" id="PTHR45830:SF15">
    <property type="entry name" value="SERPENTINE RECEPTOR, CLASS I"/>
    <property type="match status" value="1"/>
</dbReference>
<keyword evidence="1" id="KW-1133">Transmembrane helix</keyword>
<dbReference type="AlphaFoldDB" id="A0AAN5D5I5"/>
<organism evidence="2 3">
    <name type="scientific">Pristionchus mayeri</name>
    <dbReference type="NCBI Taxonomy" id="1317129"/>
    <lineage>
        <taxon>Eukaryota</taxon>
        <taxon>Metazoa</taxon>
        <taxon>Ecdysozoa</taxon>
        <taxon>Nematoda</taxon>
        <taxon>Chromadorea</taxon>
        <taxon>Rhabditida</taxon>
        <taxon>Rhabditina</taxon>
        <taxon>Diplogasteromorpha</taxon>
        <taxon>Diplogasteroidea</taxon>
        <taxon>Neodiplogasteridae</taxon>
        <taxon>Pristionchus</taxon>
    </lineage>
</organism>